<name>A0A645CZP6_9ZZZZ</name>
<sequence>MDENMEYKLECMKEKFQGPLLLRILGNLLFIPIKVLFIPLIALSYILCIGLEILGKPLLSIISVIGFVVVVLLISTVIKEPDMRIMNISILLFSSFVFAGLIFIVNILPQFFGMVSGILIYLLKIWF</sequence>
<accession>A0A645CZP6</accession>
<dbReference type="AlphaFoldDB" id="A0A645CZP6"/>
<keyword evidence="1" id="KW-0472">Membrane</keyword>
<organism evidence="2">
    <name type="scientific">bioreactor metagenome</name>
    <dbReference type="NCBI Taxonomy" id="1076179"/>
    <lineage>
        <taxon>unclassified sequences</taxon>
        <taxon>metagenomes</taxon>
        <taxon>ecological metagenomes</taxon>
    </lineage>
</organism>
<keyword evidence="1" id="KW-0812">Transmembrane</keyword>
<feature type="transmembrane region" description="Helical" evidence="1">
    <location>
        <begin position="20"/>
        <end position="46"/>
    </location>
</feature>
<evidence type="ECO:0000313" key="2">
    <source>
        <dbReference type="EMBL" id="MPM82351.1"/>
    </source>
</evidence>
<feature type="transmembrane region" description="Helical" evidence="1">
    <location>
        <begin position="90"/>
        <end position="123"/>
    </location>
</feature>
<dbReference type="EMBL" id="VSSQ01031459">
    <property type="protein sequence ID" value="MPM82351.1"/>
    <property type="molecule type" value="Genomic_DNA"/>
</dbReference>
<feature type="transmembrane region" description="Helical" evidence="1">
    <location>
        <begin position="58"/>
        <end position="78"/>
    </location>
</feature>
<reference evidence="2" key="1">
    <citation type="submission" date="2019-08" db="EMBL/GenBank/DDBJ databases">
        <authorList>
            <person name="Kucharzyk K."/>
            <person name="Murdoch R.W."/>
            <person name="Higgins S."/>
            <person name="Loffler F."/>
        </authorList>
    </citation>
    <scope>NUCLEOTIDE SEQUENCE</scope>
</reference>
<evidence type="ECO:0000256" key="1">
    <source>
        <dbReference type="SAM" id="Phobius"/>
    </source>
</evidence>
<comment type="caution">
    <text evidence="2">The sequence shown here is derived from an EMBL/GenBank/DDBJ whole genome shotgun (WGS) entry which is preliminary data.</text>
</comment>
<protein>
    <submittedName>
        <fullName evidence="2">Uncharacterized protein</fullName>
    </submittedName>
</protein>
<gene>
    <name evidence="2" type="ORF">SDC9_129412</name>
</gene>
<keyword evidence="1" id="KW-1133">Transmembrane helix</keyword>
<proteinExistence type="predicted"/>